<sequence length="89" mass="10197">MTIYIVMGTTGEYSDRREWSVVAYTDKSRAEERVVKATRHVENHIATCKEYYHGIRCQDTITSPLDPSASADSNGTRYFLYDVELVEAK</sequence>
<evidence type="ECO:0000313" key="1">
    <source>
        <dbReference type="EMBL" id="KKL94562.1"/>
    </source>
</evidence>
<dbReference type="EMBL" id="LAZR01018893">
    <property type="protein sequence ID" value="KKL94562.1"/>
    <property type="molecule type" value="Genomic_DNA"/>
</dbReference>
<protein>
    <submittedName>
        <fullName evidence="1">Uncharacterized protein</fullName>
    </submittedName>
</protein>
<proteinExistence type="predicted"/>
<dbReference type="AlphaFoldDB" id="A0A0F9J5S7"/>
<comment type="caution">
    <text evidence="1">The sequence shown here is derived from an EMBL/GenBank/DDBJ whole genome shotgun (WGS) entry which is preliminary data.</text>
</comment>
<reference evidence="1" key="1">
    <citation type="journal article" date="2015" name="Nature">
        <title>Complex archaea that bridge the gap between prokaryotes and eukaryotes.</title>
        <authorList>
            <person name="Spang A."/>
            <person name="Saw J.H."/>
            <person name="Jorgensen S.L."/>
            <person name="Zaremba-Niedzwiedzka K."/>
            <person name="Martijn J."/>
            <person name="Lind A.E."/>
            <person name="van Eijk R."/>
            <person name="Schleper C."/>
            <person name="Guy L."/>
            <person name="Ettema T.J."/>
        </authorList>
    </citation>
    <scope>NUCLEOTIDE SEQUENCE</scope>
</reference>
<gene>
    <name evidence="1" type="ORF">LCGC14_1863440</name>
</gene>
<organism evidence="1">
    <name type="scientific">marine sediment metagenome</name>
    <dbReference type="NCBI Taxonomy" id="412755"/>
    <lineage>
        <taxon>unclassified sequences</taxon>
        <taxon>metagenomes</taxon>
        <taxon>ecological metagenomes</taxon>
    </lineage>
</organism>
<accession>A0A0F9J5S7</accession>
<name>A0A0F9J5S7_9ZZZZ</name>